<comment type="caution">
    <text evidence="2">The sequence shown here is derived from an EMBL/GenBank/DDBJ whole genome shotgun (WGS) entry which is preliminary data.</text>
</comment>
<reference evidence="2 3" key="1">
    <citation type="submission" date="2024-05" db="EMBL/GenBank/DDBJ databases">
        <title>Genome sequencing and assembly of Indian major carp, Cirrhinus mrigala (Hamilton, 1822).</title>
        <authorList>
            <person name="Mohindra V."/>
            <person name="Chowdhury L.M."/>
            <person name="Lal K."/>
            <person name="Jena J.K."/>
        </authorList>
    </citation>
    <scope>NUCLEOTIDE SEQUENCE [LARGE SCALE GENOMIC DNA]</scope>
    <source>
        <strain evidence="2">CM1030</strain>
        <tissue evidence="2">Blood</tissue>
    </source>
</reference>
<evidence type="ECO:0000313" key="3">
    <source>
        <dbReference type="Proteomes" id="UP001529510"/>
    </source>
</evidence>
<accession>A0ABD0S422</accession>
<keyword evidence="3" id="KW-1185">Reference proteome</keyword>
<feature type="non-terminal residue" evidence="2">
    <location>
        <position position="56"/>
    </location>
</feature>
<organism evidence="2 3">
    <name type="scientific">Cirrhinus mrigala</name>
    <name type="common">Mrigala</name>
    <dbReference type="NCBI Taxonomy" id="683832"/>
    <lineage>
        <taxon>Eukaryota</taxon>
        <taxon>Metazoa</taxon>
        <taxon>Chordata</taxon>
        <taxon>Craniata</taxon>
        <taxon>Vertebrata</taxon>
        <taxon>Euteleostomi</taxon>
        <taxon>Actinopterygii</taxon>
        <taxon>Neopterygii</taxon>
        <taxon>Teleostei</taxon>
        <taxon>Ostariophysi</taxon>
        <taxon>Cypriniformes</taxon>
        <taxon>Cyprinidae</taxon>
        <taxon>Labeoninae</taxon>
        <taxon>Labeonini</taxon>
        <taxon>Cirrhinus</taxon>
    </lineage>
</organism>
<dbReference type="AlphaFoldDB" id="A0ABD0S422"/>
<feature type="compositionally biased region" description="Polar residues" evidence="1">
    <location>
        <begin position="21"/>
        <end position="48"/>
    </location>
</feature>
<feature type="region of interest" description="Disordered" evidence="1">
    <location>
        <begin position="1"/>
        <end position="56"/>
    </location>
</feature>
<protein>
    <submittedName>
        <fullName evidence="2">Uncharacterized protein</fullName>
    </submittedName>
</protein>
<dbReference type="Proteomes" id="UP001529510">
    <property type="component" value="Unassembled WGS sequence"/>
</dbReference>
<name>A0ABD0S422_CIRMR</name>
<evidence type="ECO:0000313" key="2">
    <source>
        <dbReference type="EMBL" id="KAL0204215.1"/>
    </source>
</evidence>
<dbReference type="EMBL" id="JAMKFB020000001">
    <property type="protein sequence ID" value="KAL0204215.1"/>
    <property type="molecule type" value="Genomic_DNA"/>
</dbReference>
<evidence type="ECO:0000256" key="1">
    <source>
        <dbReference type="SAM" id="MobiDB-lite"/>
    </source>
</evidence>
<feature type="non-terminal residue" evidence="2">
    <location>
        <position position="1"/>
    </location>
</feature>
<sequence length="56" mass="6392">TLMPISNGHLEPRASMPPHNTHMQLNTTPRTEVSHIYSQSRRNSNTSTEPHDQRSL</sequence>
<gene>
    <name evidence="2" type="ORF">M9458_002233</name>
</gene>
<proteinExistence type="predicted"/>